<gene>
    <name evidence="3" type="ORF">GE061_009272</name>
</gene>
<dbReference type="Proteomes" id="UP000466442">
    <property type="component" value="Unassembled WGS sequence"/>
</dbReference>
<protein>
    <submittedName>
        <fullName evidence="3">Uncharacterized protein</fullName>
    </submittedName>
</protein>
<sequence length="305" mass="32783">MRSLWFLVVLGFVEAQFYPPVDFSNGCTVPSDNFGQQQPIVLSPMVCHIVMRESARALGLLQPFLPVQNSDLAFAHTQQQLAQRALNAGVMSNMCNPPVTVARALECRRAETPAPQPALQASRAVDCSQPVHQASRGLECGPAPTPTPASRALDCAGSLGCFPHVAPAPAARLLDCNLVPIPAARFVGCAPNVLQEAERAMPPPTPPPCPEVCSSLCPGCQRSVQAQRFAGVEESQVDFNQASRLLPGSQYSYNIIPVKLKPKTPGADEQPMNHLLLLQLRPDTKKEEPAEGAQKNLVQVTSRSL</sequence>
<evidence type="ECO:0000313" key="4">
    <source>
        <dbReference type="Proteomes" id="UP000466442"/>
    </source>
</evidence>
<feature type="chain" id="PRO_5043557143" evidence="2">
    <location>
        <begin position="16"/>
        <end position="305"/>
    </location>
</feature>
<keyword evidence="2" id="KW-0732">Signal</keyword>
<dbReference type="AlphaFoldDB" id="A0A6A4JKK6"/>
<evidence type="ECO:0000256" key="1">
    <source>
        <dbReference type="SAM" id="MobiDB-lite"/>
    </source>
</evidence>
<name>A0A6A4JKK6_APOLU</name>
<organism evidence="3 4">
    <name type="scientific">Apolygus lucorum</name>
    <name type="common">Small green plant bug</name>
    <name type="synonym">Lygocoris lucorum</name>
    <dbReference type="NCBI Taxonomy" id="248454"/>
    <lineage>
        <taxon>Eukaryota</taxon>
        <taxon>Metazoa</taxon>
        <taxon>Ecdysozoa</taxon>
        <taxon>Arthropoda</taxon>
        <taxon>Hexapoda</taxon>
        <taxon>Insecta</taxon>
        <taxon>Pterygota</taxon>
        <taxon>Neoptera</taxon>
        <taxon>Paraneoptera</taxon>
        <taxon>Hemiptera</taxon>
        <taxon>Heteroptera</taxon>
        <taxon>Panheteroptera</taxon>
        <taxon>Cimicomorpha</taxon>
        <taxon>Miridae</taxon>
        <taxon>Mirini</taxon>
        <taxon>Apolygus</taxon>
    </lineage>
</organism>
<reference evidence="3" key="1">
    <citation type="journal article" date="2021" name="Mol. Ecol. Resour.">
        <title>Apolygus lucorum genome provides insights into omnivorousness and mesophyll feeding.</title>
        <authorList>
            <person name="Liu Y."/>
            <person name="Liu H."/>
            <person name="Wang H."/>
            <person name="Huang T."/>
            <person name="Liu B."/>
            <person name="Yang B."/>
            <person name="Yin L."/>
            <person name="Li B."/>
            <person name="Zhang Y."/>
            <person name="Zhang S."/>
            <person name="Jiang F."/>
            <person name="Zhang X."/>
            <person name="Ren Y."/>
            <person name="Wang B."/>
            <person name="Wang S."/>
            <person name="Lu Y."/>
            <person name="Wu K."/>
            <person name="Fan W."/>
            <person name="Wang G."/>
        </authorList>
    </citation>
    <scope>NUCLEOTIDE SEQUENCE</scope>
    <source>
        <strain evidence="3">12Hb</strain>
    </source>
</reference>
<evidence type="ECO:0000313" key="3">
    <source>
        <dbReference type="EMBL" id="KAF6214529.1"/>
    </source>
</evidence>
<evidence type="ECO:0000256" key="2">
    <source>
        <dbReference type="SAM" id="SignalP"/>
    </source>
</evidence>
<keyword evidence="4" id="KW-1185">Reference proteome</keyword>
<comment type="caution">
    <text evidence="3">The sequence shown here is derived from an EMBL/GenBank/DDBJ whole genome shotgun (WGS) entry which is preliminary data.</text>
</comment>
<feature type="signal peptide" evidence="2">
    <location>
        <begin position="1"/>
        <end position="15"/>
    </location>
</feature>
<dbReference type="EMBL" id="WIXP02000002">
    <property type="protein sequence ID" value="KAF6214529.1"/>
    <property type="molecule type" value="Genomic_DNA"/>
</dbReference>
<feature type="compositionally biased region" description="Polar residues" evidence="1">
    <location>
        <begin position="296"/>
        <end position="305"/>
    </location>
</feature>
<feature type="region of interest" description="Disordered" evidence="1">
    <location>
        <begin position="284"/>
        <end position="305"/>
    </location>
</feature>
<proteinExistence type="predicted"/>
<accession>A0A6A4JKK6</accession>